<organism evidence="1 2">
    <name type="scientific">Sphingobacterium pedocola</name>
    <dbReference type="NCBI Taxonomy" id="2082722"/>
    <lineage>
        <taxon>Bacteria</taxon>
        <taxon>Pseudomonadati</taxon>
        <taxon>Bacteroidota</taxon>
        <taxon>Sphingobacteriia</taxon>
        <taxon>Sphingobacteriales</taxon>
        <taxon>Sphingobacteriaceae</taxon>
        <taxon>Sphingobacterium</taxon>
    </lineage>
</organism>
<evidence type="ECO:0000313" key="1">
    <source>
        <dbReference type="EMBL" id="MBE8721739.1"/>
    </source>
</evidence>
<comment type="caution">
    <text evidence="1">The sequence shown here is derived from an EMBL/GenBank/DDBJ whole genome shotgun (WGS) entry which is preliminary data.</text>
</comment>
<sequence length="201" mass="22686">MDSALYISHYSKIEKGLISVDGNVIFHAGEAQFSDFIKQAFKYQQLDYPKFYKMDNLSKLAFLSAEVLLRDEEDKEDIALVLANKSGSLDTDVKHQESIQDAANFYPSPAVFVYTLANICGGEISIRHGMKSEQVFFVSDAFDVVTISNYATYLLASQKAKKVLCGWVELFEENYKAVLYLVERAGTKLHTINNINQLVKN</sequence>
<dbReference type="EMBL" id="PSKQ01000021">
    <property type="protein sequence ID" value="MBE8721739.1"/>
    <property type="molecule type" value="Genomic_DNA"/>
</dbReference>
<keyword evidence="2" id="KW-1185">Reference proteome</keyword>
<dbReference type="RefSeq" id="WP_196939684.1">
    <property type="nucleotide sequence ID" value="NZ_MU158690.1"/>
</dbReference>
<dbReference type="Proteomes" id="UP000618319">
    <property type="component" value="Unassembled WGS sequence"/>
</dbReference>
<protein>
    <submittedName>
        <fullName evidence="1">3-oxoacyl-ACP synthase</fullName>
    </submittedName>
</protein>
<gene>
    <name evidence="1" type="ORF">C4F40_13515</name>
</gene>
<proteinExistence type="predicted"/>
<name>A0ABR9T8S7_9SPHI</name>
<accession>A0ABR9T8S7</accession>
<evidence type="ECO:0000313" key="2">
    <source>
        <dbReference type="Proteomes" id="UP000618319"/>
    </source>
</evidence>
<reference evidence="1 2" key="1">
    <citation type="submission" date="2018-02" db="EMBL/GenBank/DDBJ databases">
        <title>Sphingobacterium KA21.</title>
        <authorList>
            <person name="Vasarhelyi B.M."/>
            <person name="Deshmukh S."/>
            <person name="Balint B."/>
            <person name="Kukolya J."/>
        </authorList>
    </citation>
    <scope>NUCLEOTIDE SEQUENCE [LARGE SCALE GENOMIC DNA]</scope>
    <source>
        <strain evidence="1 2">Ka21</strain>
    </source>
</reference>